<dbReference type="Proteomes" id="UP000070328">
    <property type="component" value="Unassembled WGS sequence"/>
</dbReference>
<evidence type="ECO:0000313" key="2">
    <source>
        <dbReference type="Proteomes" id="UP000070328"/>
    </source>
</evidence>
<proteinExistence type="predicted"/>
<evidence type="ECO:0000313" key="1">
    <source>
        <dbReference type="EMBL" id="KXH37154.1"/>
    </source>
</evidence>
<keyword evidence="2" id="KW-1185">Reference proteome</keyword>
<gene>
    <name evidence="1" type="ORF">CSIM01_00216</name>
</gene>
<dbReference type="AlphaFoldDB" id="A0A135SML0"/>
<protein>
    <submittedName>
        <fullName evidence="1">Uncharacterized protein</fullName>
    </submittedName>
</protein>
<name>A0A135SML0_9PEZI</name>
<dbReference type="EMBL" id="JFBX01000510">
    <property type="protein sequence ID" value="KXH37154.1"/>
    <property type="molecule type" value="Genomic_DNA"/>
</dbReference>
<reference evidence="1 2" key="1">
    <citation type="submission" date="2014-02" db="EMBL/GenBank/DDBJ databases">
        <title>The genome sequence of Colletotrichum simmondsii CBS122122.</title>
        <authorList>
            <person name="Baroncelli R."/>
            <person name="Thon M.R."/>
        </authorList>
    </citation>
    <scope>NUCLEOTIDE SEQUENCE [LARGE SCALE GENOMIC DNA]</scope>
    <source>
        <strain evidence="1 2">CBS122122</strain>
    </source>
</reference>
<accession>A0A135SML0</accession>
<comment type="caution">
    <text evidence="1">The sequence shown here is derived from an EMBL/GenBank/DDBJ whole genome shotgun (WGS) entry which is preliminary data.</text>
</comment>
<dbReference type="OrthoDB" id="5347061at2759"/>
<organism evidence="1 2">
    <name type="scientific">Colletotrichum simmondsii</name>
    <dbReference type="NCBI Taxonomy" id="703756"/>
    <lineage>
        <taxon>Eukaryota</taxon>
        <taxon>Fungi</taxon>
        <taxon>Dikarya</taxon>
        <taxon>Ascomycota</taxon>
        <taxon>Pezizomycotina</taxon>
        <taxon>Sordariomycetes</taxon>
        <taxon>Hypocreomycetidae</taxon>
        <taxon>Glomerellales</taxon>
        <taxon>Glomerellaceae</taxon>
        <taxon>Colletotrichum</taxon>
        <taxon>Colletotrichum acutatum species complex</taxon>
    </lineage>
</organism>
<sequence length="226" mass="25285">MHALDPRSSFRPPRDILRVSFRPVLLWRTLITSYTALDLTVISDRLPAIGGLAKLFFWDPDLDYEEDSRGLYEHYSTVLDCQVTPSGVDNYGGIAHGLLRISGLTVDGALERDTVVRNGKETTLHYVVVSTGRFRIDADYTLDSPGPDQVLPGADILCLKMSFIQDGPSDNFKLISLVLRESKQQPGKYERIGCFFIQSTIPPKDLQRSIDMKALVKTSIGPQRRA</sequence>